<sequence>MTFLLEMYYTFTCTMGKFNEKFNEKVYGNVLLHCRTGLGPAATIFGVKLGIEKCMQGEVENFDEIMTALRKVRCGAITNEKEYAYLMYSIAAGVMRKIGVEFWNDFESLKYYCQNVIDGSYDGRDSRFNKLTCQDYQNEHAEMKKTIKKKREEFCKLNELEKSLDTAKSLSEYEEKGSVPTDGRTPSTASEVKKPAEDQEKKEIPLKSKKSTKNNKSEKKNVKDQPQGKNENATKDGKSRKKSDKKVDAKKL</sequence>
<evidence type="ECO:0000259" key="2">
    <source>
        <dbReference type="PROSITE" id="PS50056"/>
    </source>
</evidence>
<evidence type="ECO:0000313" key="4">
    <source>
        <dbReference type="Proteomes" id="UP000008281"/>
    </source>
</evidence>
<feature type="domain" description="Tyrosine specific protein phosphatases" evidence="2">
    <location>
        <begin position="16"/>
        <end position="84"/>
    </location>
</feature>
<dbReference type="HOGENOM" id="CLU_1103659_0_0_1"/>
<name>E3MG23_CAERE</name>
<reference evidence="3" key="1">
    <citation type="submission" date="2007-07" db="EMBL/GenBank/DDBJ databases">
        <title>PCAP assembly of the Caenorhabditis remanei genome.</title>
        <authorList>
            <consortium name="The Caenorhabditis remanei Sequencing Consortium"/>
            <person name="Wilson R.K."/>
        </authorList>
    </citation>
    <scope>NUCLEOTIDE SEQUENCE [LARGE SCALE GENOMIC DNA]</scope>
    <source>
        <strain evidence="3">PB4641</strain>
    </source>
</reference>
<dbReference type="InterPro" id="IPR029021">
    <property type="entry name" value="Prot-tyrosine_phosphatase-like"/>
</dbReference>
<evidence type="ECO:0000256" key="1">
    <source>
        <dbReference type="SAM" id="MobiDB-lite"/>
    </source>
</evidence>
<organism evidence="4">
    <name type="scientific">Caenorhabditis remanei</name>
    <name type="common">Caenorhabditis vulgaris</name>
    <dbReference type="NCBI Taxonomy" id="31234"/>
    <lineage>
        <taxon>Eukaryota</taxon>
        <taxon>Metazoa</taxon>
        <taxon>Ecdysozoa</taxon>
        <taxon>Nematoda</taxon>
        <taxon>Chromadorea</taxon>
        <taxon>Rhabditida</taxon>
        <taxon>Rhabditina</taxon>
        <taxon>Rhabditomorpha</taxon>
        <taxon>Rhabditoidea</taxon>
        <taxon>Rhabditidae</taxon>
        <taxon>Peloderinae</taxon>
        <taxon>Caenorhabditis</taxon>
    </lineage>
</organism>
<gene>
    <name evidence="3" type="ORF">CRE_24445</name>
</gene>
<dbReference type="Pfam" id="PF00102">
    <property type="entry name" value="Y_phosphatase"/>
    <property type="match status" value="1"/>
</dbReference>
<proteinExistence type="predicted"/>
<dbReference type="Gene3D" id="3.90.190.10">
    <property type="entry name" value="Protein tyrosine phosphatase superfamily"/>
    <property type="match status" value="1"/>
</dbReference>
<dbReference type="PROSITE" id="PS50056">
    <property type="entry name" value="TYR_PHOSPHATASE_2"/>
    <property type="match status" value="1"/>
</dbReference>
<feature type="region of interest" description="Disordered" evidence="1">
    <location>
        <begin position="168"/>
        <end position="252"/>
    </location>
</feature>
<dbReference type="InParanoid" id="E3MG23"/>
<protein>
    <recommendedName>
        <fullName evidence="2">Tyrosine specific protein phosphatases domain-containing protein</fullName>
    </recommendedName>
</protein>
<accession>E3MG23</accession>
<feature type="compositionally biased region" description="Basic and acidic residues" evidence="1">
    <location>
        <begin position="191"/>
        <end position="206"/>
    </location>
</feature>
<dbReference type="GO" id="GO:0004725">
    <property type="term" value="F:protein tyrosine phosphatase activity"/>
    <property type="evidence" value="ECO:0007669"/>
    <property type="project" value="InterPro"/>
</dbReference>
<evidence type="ECO:0000313" key="3">
    <source>
        <dbReference type="EMBL" id="EFP01192.1"/>
    </source>
</evidence>
<feature type="compositionally biased region" description="Basic and acidic residues" evidence="1">
    <location>
        <begin position="168"/>
        <end position="177"/>
    </location>
</feature>
<dbReference type="InterPro" id="IPR000387">
    <property type="entry name" value="Tyr_Pase_dom"/>
</dbReference>
<keyword evidence="4" id="KW-1185">Reference proteome</keyword>
<dbReference type="Proteomes" id="UP000008281">
    <property type="component" value="Unassembled WGS sequence"/>
</dbReference>
<dbReference type="InterPro" id="IPR000242">
    <property type="entry name" value="PTP_cat"/>
</dbReference>
<dbReference type="SUPFAM" id="SSF52799">
    <property type="entry name" value="(Phosphotyrosine protein) phosphatases II"/>
    <property type="match status" value="1"/>
</dbReference>
<dbReference type="EMBL" id="DS268442">
    <property type="protein sequence ID" value="EFP01192.1"/>
    <property type="molecule type" value="Genomic_DNA"/>
</dbReference>
<dbReference type="AlphaFoldDB" id="E3MG23"/>